<dbReference type="PROSITE" id="PS00373">
    <property type="entry name" value="GART"/>
    <property type="match status" value="1"/>
</dbReference>
<sequence>MKLKIGYFAEGLWGTKGIEPLLNDSDIQVCFIYSKGDYSGILSQICAEKDIPLYQNESINTPDFLQKIRKYECDLFISVCFNQIFKAPIINTPRLATINWHAGKLPFYRGRNILNWALINDEREFGITVHYMDEGIDTGDIITQRVFAINDEDNYASLFARITKLSAEVLYEAVVKFKNGKPQGIKQNDIHPTGFYCSYRKAGDEKLCFYQTSREVFNFVRALAHPAVMARAMLNGHEMKINKVELIKDAPNYKCAVGAILQKDTNGFLVKTADSFVRVSEFEFCGKFSVGDRFDD</sequence>
<dbReference type="InterPro" id="IPR011034">
    <property type="entry name" value="Formyl_transferase-like_C_sf"/>
</dbReference>
<reference evidence="3 4" key="1">
    <citation type="submission" date="2016-07" db="EMBL/GenBank/DDBJ databases">
        <title>Comparative genomics of the Campylobacter concisus group.</title>
        <authorList>
            <person name="Miller W.G."/>
            <person name="Yee E."/>
            <person name="Chapman M.H."/>
            <person name="Huynh S."/>
            <person name="Bono J.L."/>
            <person name="On S.L.W."/>
            <person name="StLeger J."/>
            <person name="Foster G."/>
            <person name="Parker C.T."/>
        </authorList>
    </citation>
    <scope>NUCLEOTIDE SEQUENCE [LARGE SCALE GENOMIC DNA]</scope>
    <source>
        <strain evidence="3 4">CCUG 21559</strain>
    </source>
</reference>
<evidence type="ECO:0000259" key="2">
    <source>
        <dbReference type="Pfam" id="PF02911"/>
    </source>
</evidence>
<dbReference type="InterPro" id="IPR005793">
    <property type="entry name" value="Formyl_trans_C"/>
</dbReference>
<name>A0A6G5QE80_9BACT</name>
<dbReference type="InterPro" id="IPR001555">
    <property type="entry name" value="GART_AS"/>
</dbReference>
<dbReference type="SUPFAM" id="SSF53328">
    <property type="entry name" value="Formyltransferase"/>
    <property type="match status" value="1"/>
</dbReference>
<dbReference type="GO" id="GO:0004479">
    <property type="term" value="F:methionyl-tRNA formyltransferase activity"/>
    <property type="evidence" value="ECO:0007669"/>
    <property type="project" value="TreeGrafter"/>
</dbReference>
<evidence type="ECO:0000313" key="3">
    <source>
        <dbReference type="EMBL" id="QCD44013.1"/>
    </source>
</evidence>
<keyword evidence="3" id="KW-0808">Transferase</keyword>
<dbReference type="InterPro" id="IPR036477">
    <property type="entry name" value="Formyl_transf_N_sf"/>
</dbReference>
<dbReference type="Pfam" id="PF00551">
    <property type="entry name" value="Formyl_trans_N"/>
    <property type="match status" value="1"/>
</dbReference>
<dbReference type="InterPro" id="IPR002376">
    <property type="entry name" value="Formyl_transf_N"/>
</dbReference>
<keyword evidence="4" id="KW-1185">Reference proteome</keyword>
<dbReference type="CDD" id="cd08369">
    <property type="entry name" value="FMT_core"/>
    <property type="match status" value="1"/>
</dbReference>
<feature type="domain" description="Formyl transferase N-terminal" evidence="1">
    <location>
        <begin position="40"/>
        <end position="174"/>
    </location>
</feature>
<dbReference type="PANTHER" id="PTHR11138">
    <property type="entry name" value="METHIONYL-TRNA FORMYLTRANSFERASE"/>
    <property type="match status" value="1"/>
</dbReference>
<proteinExistence type="predicted"/>
<accession>A0A6G5QE80</accession>
<dbReference type="SUPFAM" id="SSF50486">
    <property type="entry name" value="FMT C-terminal domain-like"/>
    <property type="match status" value="1"/>
</dbReference>
<gene>
    <name evidence="3" type="ORF">CMUC_0195</name>
</gene>
<dbReference type="Gene3D" id="3.40.50.12230">
    <property type="match status" value="1"/>
</dbReference>
<dbReference type="PANTHER" id="PTHR11138:SF5">
    <property type="entry name" value="METHIONYL-TRNA FORMYLTRANSFERASE, MITOCHONDRIAL"/>
    <property type="match status" value="1"/>
</dbReference>
<dbReference type="Proteomes" id="UP000503264">
    <property type="component" value="Chromosome"/>
</dbReference>
<dbReference type="AlphaFoldDB" id="A0A6G5QE80"/>
<dbReference type="Pfam" id="PF02911">
    <property type="entry name" value="Formyl_trans_C"/>
    <property type="match status" value="1"/>
</dbReference>
<feature type="domain" description="Formyl transferase C-terminal" evidence="2">
    <location>
        <begin position="203"/>
        <end position="287"/>
    </location>
</feature>
<protein>
    <submittedName>
        <fullName evidence="3">Formyltransferase domain-containing protein</fullName>
    </submittedName>
</protein>
<dbReference type="GO" id="GO:0005829">
    <property type="term" value="C:cytosol"/>
    <property type="evidence" value="ECO:0007669"/>
    <property type="project" value="TreeGrafter"/>
</dbReference>
<organism evidence="3 4">
    <name type="scientific">Campylobacter mucosalis CCUG 21559</name>
    <dbReference type="NCBI Taxonomy" id="1032067"/>
    <lineage>
        <taxon>Bacteria</taxon>
        <taxon>Pseudomonadati</taxon>
        <taxon>Campylobacterota</taxon>
        <taxon>Epsilonproteobacteria</taxon>
        <taxon>Campylobacterales</taxon>
        <taxon>Campylobacteraceae</taxon>
        <taxon>Campylobacter</taxon>
    </lineage>
</organism>
<dbReference type="RefSeq" id="WP_171993303.1">
    <property type="nucleotide sequence ID" value="NZ_CP012542.1"/>
</dbReference>
<evidence type="ECO:0000259" key="1">
    <source>
        <dbReference type="Pfam" id="PF00551"/>
    </source>
</evidence>
<evidence type="ECO:0000313" key="4">
    <source>
        <dbReference type="Proteomes" id="UP000503264"/>
    </source>
</evidence>
<dbReference type="EMBL" id="CP012542">
    <property type="protein sequence ID" value="QCD44013.1"/>
    <property type="molecule type" value="Genomic_DNA"/>
</dbReference>